<dbReference type="InterPro" id="IPR003154">
    <property type="entry name" value="S1/P1nuclease"/>
</dbReference>
<dbReference type="GO" id="GO:0006308">
    <property type="term" value="P:DNA catabolic process"/>
    <property type="evidence" value="ECO:0007669"/>
    <property type="project" value="InterPro"/>
</dbReference>
<evidence type="ECO:0000313" key="8">
    <source>
        <dbReference type="EMBL" id="PSL35339.1"/>
    </source>
</evidence>
<evidence type="ECO:0000256" key="4">
    <source>
        <dbReference type="ARBA" id="ARBA00022801"/>
    </source>
</evidence>
<dbReference type="PANTHER" id="PTHR33146">
    <property type="entry name" value="ENDONUCLEASE 4"/>
    <property type="match status" value="1"/>
</dbReference>
<dbReference type="InterPro" id="IPR008947">
    <property type="entry name" value="PLipase_C/P1_nuclease_dom_sf"/>
</dbReference>
<keyword evidence="7" id="KW-0812">Transmembrane</keyword>
<accession>A0A2P8GN07</accession>
<feature type="transmembrane region" description="Helical" evidence="7">
    <location>
        <begin position="35"/>
        <end position="55"/>
    </location>
</feature>
<dbReference type="CDD" id="cd11010">
    <property type="entry name" value="S1-P1_nuclease"/>
    <property type="match status" value="1"/>
</dbReference>
<dbReference type="OrthoDB" id="267579at2"/>
<proteinExistence type="predicted"/>
<comment type="caution">
    <text evidence="8">The sequence shown here is derived from an EMBL/GenBank/DDBJ whole genome shotgun (WGS) entry which is preliminary data.</text>
</comment>
<name>A0A2P8GN07_9BACT</name>
<evidence type="ECO:0000256" key="5">
    <source>
        <dbReference type="ARBA" id="ARBA00023157"/>
    </source>
</evidence>
<protein>
    <submittedName>
        <fullName evidence="8">S1/P1 nuclease</fullName>
    </submittedName>
</protein>
<dbReference type="GO" id="GO:0046872">
    <property type="term" value="F:metal ion binding"/>
    <property type="evidence" value="ECO:0007669"/>
    <property type="project" value="UniProtKB-KW"/>
</dbReference>
<dbReference type="Proteomes" id="UP000240978">
    <property type="component" value="Unassembled WGS sequence"/>
</dbReference>
<keyword evidence="7" id="KW-0472">Membrane</keyword>
<dbReference type="PANTHER" id="PTHR33146:SF26">
    <property type="entry name" value="ENDONUCLEASE 4"/>
    <property type="match status" value="1"/>
</dbReference>
<dbReference type="AlphaFoldDB" id="A0A2P8GN07"/>
<evidence type="ECO:0000256" key="3">
    <source>
        <dbReference type="ARBA" id="ARBA00022759"/>
    </source>
</evidence>
<dbReference type="Gene3D" id="1.10.575.10">
    <property type="entry name" value="P1 Nuclease"/>
    <property type="match status" value="1"/>
</dbReference>
<keyword evidence="1" id="KW-0540">Nuclease</keyword>
<gene>
    <name evidence="8" type="ORF">CLV42_10193</name>
</gene>
<sequence>MYKLIDSAFSFEKSGSPLCTYSDLLTTSCIMLKKLYHALLGMLLLAPVSGFAWGVTGHRVVAEIASHHLNPQARKAITALLGRQSMAMVANWPDFIKSDTTHKYDRTSPWHYLDFPANCTRAQFDEVIKAHATGDNLYAQTEALIKQLKDPATSKEDKVFALSFLIHMIGDMHQPLHAGRDEDQGGNKIQVMWFDKQTNLHRVWDEHLIEFQQLSYTEYTHALDTATAATVKKIQGGTVADWIFESNQLAGKVYSLTHANDKLNYRYNFWFVNDLNNQLLKGGLRLAAVLNQIYK</sequence>
<keyword evidence="4" id="KW-0378">Hydrolase</keyword>
<evidence type="ECO:0000256" key="1">
    <source>
        <dbReference type="ARBA" id="ARBA00022722"/>
    </source>
</evidence>
<evidence type="ECO:0000256" key="6">
    <source>
        <dbReference type="ARBA" id="ARBA00023180"/>
    </source>
</evidence>
<dbReference type="GO" id="GO:0004519">
    <property type="term" value="F:endonuclease activity"/>
    <property type="evidence" value="ECO:0007669"/>
    <property type="project" value="UniProtKB-KW"/>
</dbReference>
<evidence type="ECO:0000256" key="7">
    <source>
        <dbReference type="SAM" id="Phobius"/>
    </source>
</evidence>
<reference evidence="8 9" key="1">
    <citation type="submission" date="2018-03" db="EMBL/GenBank/DDBJ databases">
        <title>Genomic Encyclopedia of Archaeal and Bacterial Type Strains, Phase II (KMG-II): from individual species to whole genera.</title>
        <authorList>
            <person name="Goeker M."/>
        </authorList>
    </citation>
    <scope>NUCLEOTIDE SEQUENCE [LARGE SCALE GENOMIC DNA]</scope>
    <source>
        <strain evidence="8 9">DSM 18107</strain>
    </source>
</reference>
<evidence type="ECO:0000313" key="9">
    <source>
        <dbReference type="Proteomes" id="UP000240978"/>
    </source>
</evidence>
<keyword evidence="2" id="KW-0479">Metal-binding</keyword>
<keyword evidence="5" id="KW-1015">Disulfide bond</keyword>
<organism evidence="8 9">
    <name type="scientific">Chitinophaga ginsengisoli</name>
    <dbReference type="NCBI Taxonomy" id="363837"/>
    <lineage>
        <taxon>Bacteria</taxon>
        <taxon>Pseudomonadati</taxon>
        <taxon>Bacteroidota</taxon>
        <taxon>Chitinophagia</taxon>
        <taxon>Chitinophagales</taxon>
        <taxon>Chitinophagaceae</taxon>
        <taxon>Chitinophaga</taxon>
    </lineage>
</organism>
<keyword evidence="9" id="KW-1185">Reference proteome</keyword>
<dbReference type="Pfam" id="PF02265">
    <property type="entry name" value="S1-P1_nuclease"/>
    <property type="match status" value="1"/>
</dbReference>
<evidence type="ECO:0000256" key="2">
    <source>
        <dbReference type="ARBA" id="ARBA00022723"/>
    </source>
</evidence>
<dbReference type="SUPFAM" id="SSF48537">
    <property type="entry name" value="Phospholipase C/P1 nuclease"/>
    <property type="match status" value="1"/>
</dbReference>
<dbReference type="GO" id="GO:0016788">
    <property type="term" value="F:hydrolase activity, acting on ester bonds"/>
    <property type="evidence" value="ECO:0007669"/>
    <property type="project" value="InterPro"/>
</dbReference>
<dbReference type="EMBL" id="PYGK01000001">
    <property type="protein sequence ID" value="PSL35339.1"/>
    <property type="molecule type" value="Genomic_DNA"/>
</dbReference>
<keyword evidence="3" id="KW-0255">Endonuclease</keyword>
<keyword evidence="6" id="KW-0325">Glycoprotein</keyword>
<dbReference type="GO" id="GO:0003676">
    <property type="term" value="F:nucleic acid binding"/>
    <property type="evidence" value="ECO:0007669"/>
    <property type="project" value="InterPro"/>
</dbReference>
<keyword evidence="7" id="KW-1133">Transmembrane helix</keyword>